<feature type="active site" description="Acyl-thioester intermediate" evidence="1">
    <location>
        <position position="152"/>
    </location>
</feature>
<dbReference type="GO" id="GO:0051287">
    <property type="term" value="F:NAD binding"/>
    <property type="evidence" value="ECO:0007669"/>
    <property type="project" value="UniProtKB-UniRule"/>
</dbReference>
<keyword evidence="4" id="KW-1185">Reference proteome</keyword>
<dbReference type="InterPro" id="IPR003361">
    <property type="entry name" value="Acetaldehyde_dehydrogenase"/>
</dbReference>
<sequence>MQFIKDWLGVGSRSVSLTGSDKASTEQPRIRVGILGTGKIGADLLVKVRRSPWFSCVLFAGRNLDSDGMRYAASLGVPVSDKGINAFYDPCYTCDLVFDATSAACHLEHAQVFEKLGIFAIDMTPSQIGELCVPALGMVDHRRHHNISMISCGGQASTPIAQVLYQQISQVRKIAVKSIVSANSIGPGTLANINEYYCNTRAGLRQYTGDIALDVDLIADAVNLRTPMLTSITASAEHVDLGRLREPLAVMVERVQRYVPGYRLIDEPTLTDDGVRVDLCVEGLGDYLPAYAGNLDIINCAALAVAEDYARYAIRSRQYRPYLPEAAATSLAVHLSR</sequence>
<dbReference type="HOGENOM" id="CLU_062208_0_0_6"/>
<dbReference type="GO" id="GO:0008774">
    <property type="term" value="F:acetaldehyde dehydrogenase (acetylating) activity"/>
    <property type="evidence" value="ECO:0007669"/>
    <property type="project" value="UniProtKB-UniRule"/>
</dbReference>
<comment type="caution">
    <text evidence="1">Lacks conserved residue(s) required for the propagation of feature annotation.</text>
</comment>
<dbReference type="InterPro" id="IPR036291">
    <property type="entry name" value="NAD(P)-bd_dom_sf"/>
</dbReference>
<evidence type="ECO:0000313" key="3">
    <source>
        <dbReference type="EMBL" id="ACE85146.1"/>
    </source>
</evidence>
<keyword evidence="1 3" id="KW-0560">Oxidoreductase</keyword>
<dbReference type="HAMAP" id="MF_01657">
    <property type="entry name" value="Ac_ald_DH_ac"/>
    <property type="match status" value="1"/>
</dbReference>
<dbReference type="CDD" id="cd23933">
    <property type="entry name" value="ALDH_C"/>
    <property type="match status" value="1"/>
</dbReference>
<organism evidence="3 4">
    <name type="scientific">Cellvibrio japonicus (strain Ueda107)</name>
    <name type="common">Pseudomonas fluorescens subsp. cellulosa</name>
    <dbReference type="NCBI Taxonomy" id="498211"/>
    <lineage>
        <taxon>Bacteria</taxon>
        <taxon>Pseudomonadati</taxon>
        <taxon>Pseudomonadota</taxon>
        <taxon>Gammaproteobacteria</taxon>
        <taxon>Cellvibrionales</taxon>
        <taxon>Cellvibrionaceae</taxon>
        <taxon>Cellvibrio</taxon>
    </lineage>
</organism>
<gene>
    <name evidence="3" type="primary">nahO</name>
    <name evidence="3" type="ordered locus">CJA_1528</name>
</gene>
<proteinExistence type="inferred from homology"/>
<evidence type="ECO:0000313" key="4">
    <source>
        <dbReference type="Proteomes" id="UP000001036"/>
    </source>
</evidence>
<dbReference type="SUPFAM" id="SSF55347">
    <property type="entry name" value="Glyceraldehyde-3-phosphate dehydrogenase-like, C-terminal domain"/>
    <property type="match status" value="1"/>
</dbReference>
<dbReference type="EC" id="1.2.1.10" evidence="1"/>
<comment type="similarity">
    <text evidence="1">Belongs to the acetaldehyde dehydrogenase family.</text>
</comment>
<feature type="binding site" evidence="1">
    <location>
        <position position="294"/>
    </location>
    <ligand>
        <name>NAD(+)</name>
        <dbReference type="ChEBI" id="CHEBI:57540"/>
    </ligand>
</feature>
<evidence type="ECO:0000256" key="1">
    <source>
        <dbReference type="HAMAP-Rule" id="MF_01657"/>
    </source>
</evidence>
<protein>
    <recommendedName>
        <fullName evidence="1">Acetaldehyde dehydrogenase</fullName>
        <ecNumber evidence="1">1.2.1.10</ecNumber>
    </recommendedName>
    <alternativeName>
        <fullName evidence="1">Acetaldehyde dehydrogenase [acetylating]</fullName>
    </alternativeName>
</protein>
<dbReference type="RefSeq" id="WP_012487158.1">
    <property type="nucleotide sequence ID" value="NC_010995.1"/>
</dbReference>
<dbReference type="eggNOG" id="COG4569">
    <property type="taxonomic scope" value="Bacteria"/>
</dbReference>
<dbReference type="NCBIfam" id="NF006157">
    <property type="entry name" value="PRK08300.1"/>
    <property type="match status" value="1"/>
</dbReference>
<dbReference type="Gene3D" id="3.30.360.10">
    <property type="entry name" value="Dihydrodipicolinate Reductase, domain 2"/>
    <property type="match status" value="1"/>
</dbReference>
<dbReference type="Proteomes" id="UP000001036">
    <property type="component" value="Chromosome"/>
</dbReference>
<dbReference type="STRING" id="498211.CJA_1528"/>
<dbReference type="Gene3D" id="3.40.50.720">
    <property type="entry name" value="NAD(P)-binding Rossmann-like Domain"/>
    <property type="match status" value="1"/>
</dbReference>
<keyword evidence="1" id="KW-0520">NAD</keyword>
<dbReference type="KEGG" id="cja:CJA_1528"/>
<evidence type="ECO:0000259" key="2">
    <source>
        <dbReference type="Pfam" id="PF09290"/>
    </source>
</evidence>
<reference evidence="3 4" key="1">
    <citation type="journal article" date="2008" name="J. Bacteriol.">
        <title>Insights into plant cell wall degradation from the genome sequence of the soil bacterium Cellvibrio japonicus.</title>
        <authorList>
            <person name="Deboy R.T."/>
            <person name="Mongodin E.F."/>
            <person name="Fouts D.E."/>
            <person name="Tailford L.E."/>
            <person name="Khouri H."/>
            <person name="Emerson J.B."/>
            <person name="Mohamoud Y."/>
            <person name="Watkins K."/>
            <person name="Henrissat B."/>
            <person name="Gilbert H.J."/>
            <person name="Nelson K.E."/>
        </authorList>
    </citation>
    <scope>NUCLEOTIDE SEQUENCE [LARGE SCALE GENOMIC DNA]</scope>
    <source>
        <strain evidence="3 4">Ueda107</strain>
    </source>
</reference>
<feature type="domain" description="Acetaldehyde dehydrogenase C-terminal" evidence="2">
    <location>
        <begin position="152"/>
        <end position="289"/>
    </location>
</feature>
<name>B3PE24_CELJU</name>
<dbReference type="Pfam" id="PF09290">
    <property type="entry name" value="AcetDehyd-dimer"/>
    <property type="match status" value="1"/>
</dbReference>
<accession>B3PE24</accession>
<dbReference type="SUPFAM" id="SSF51735">
    <property type="entry name" value="NAD(P)-binding Rossmann-fold domains"/>
    <property type="match status" value="1"/>
</dbReference>
<keyword evidence="1" id="KW-0058">Aromatic hydrocarbons catabolism</keyword>
<comment type="catalytic activity">
    <reaction evidence="1">
        <text>acetaldehyde + NAD(+) + CoA = acetyl-CoA + NADH + H(+)</text>
        <dbReference type="Rhea" id="RHEA:23288"/>
        <dbReference type="ChEBI" id="CHEBI:15343"/>
        <dbReference type="ChEBI" id="CHEBI:15378"/>
        <dbReference type="ChEBI" id="CHEBI:57287"/>
        <dbReference type="ChEBI" id="CHEBI:57288"/>
        <dbReference type="ChEBI" id="CHEBI:57540"/>
        <dbReference type="ChEBI" id="CHEBI:57945"/>
        <dbReference type="EC" id="1.2.1.10"/>
    </reaction>
</comment>
<dbReference type="InterPro" id="IPR015426">
    <property type="entry name" value="Acetylaldehyde_DH_C"/>
</dbReference>
<dbReference type="EMBL" id="CP000934">
    <property type="protein sequence ID" value="ACE85146.1"/>
    <property type="molecule type" value="Genomic_DNA"/>
</dbReference>
<dbReference type="OrthoDB" id="9786743at2"/>
<feature type="binding site" evidence="1">
    <location>
        <begin position="184"/>
        <end position="192"/>
    </location>
    <ligand>
        <name>NAD(+)</name>
        <dbReference type="ChEBI" id="CHEBI:57540"/>
    </ligand>
</feature>
<dbReference type="AlphaFoldDB" id="B3PE24"/>